<evidence type="ECO:0000256" key="1">
    <source>
        <dbReference type="SAM" id="MobiDB-lite"/>
    </source>
</evidence>
<gene>
    <name evidence="2" type="ORF">IFM89_013772</name>
</gene>
<evidence type="ECO:0000313" key="3">
    <source>
        <dbReference type="Proteomes" id="UP000631114"/>
    </source>
</evidence>
<dbReference type="Proteomes" id="UP000631114">
    <property type="component" value="Unassembled WGS sequence"/>
</dbReference>
<feature type="region of interest" description="Disordered" evidence="1">
    <location>
        <begin position="1"/>
        <end position="25"/>
    </location>
</feature>
<sequence length="168" mass="18482">MEGSQQHSSRRQQQHKAAGQPSRNPGCLLGGGVGIVHLEGIPDVLPFFSEGGVVGFDGPTASWKQGSASFRNSSPLKRESKNHALEPVFVEALTHLKEVAITHPWFRSVCLDDRSMTYLKEVAITHPWRRSICLDDRSIGFVSIFPGSGEYVCRDIGYALAAQYWGRG</sequence>
<dbReference type="OrthoDB" id="630895at2759"/>
<dbReference type="EMBL" id="JADFTS010000005">
    <property type="protein sequence ID" value="KAF9605102.1"/>
    <property type="molecule type" value="Genomic_DNA"/>
</dbReference>
<reference evidence="2 3" key="1">
    <citation type="submission" date="2020-10" db="EMBL/GenBank/DDBJ databases">
        <title>The Coptis chinensis genome and diversification of protoberbering-type alkaloids.</title>
        <authorList>
            <person name="Wang B."/>
            <person name="Shu S."/>
            <person name="Song C."/>
            <person name="Liu Y."/>
        </authorList>
    </citation>
    <scope>NUCLEOTIDE SEQUENCE [LARGE SCALE GENOMIC DNA]</scope>
    <source>
        <strain evidence="2">HL-2020</strain>
        <tissue evidence="2">Leaf</tissue>
    </source>
</reference>
<dbReference type="InterPro" id="IPR016181">
    <property type="entry name" value="Acyl_CoA_acyltransferase"/>
</dbReference>
<keyword evidence="3" id="KW-1185">Reference proteome</keyword>
<organism evidence="2 3">
    <name type="scientific">Coptis chinensis</name>
    <dbReference type="NCBI Taxonomy" id="261450"/>
    <lineage>
        <taxon>Eukaryota</taxon>
        <taxon>Viridiplantae</taxon>
        <taxon>Streptophyta</taxon>
        <taxon>Embryophyta</taxon>
        <taxon>Tracheophyta</taxon>
        <taxon>Spermatophyta</taxon>
        <taxon>Magnoliopsida</taxon>
        <taxon>Ranunculales</taxon>
        <taxon>Ranunculaceae</taxon>
        <taxon>Coptidoideae</taxon>
        <taxon>Coptis</taxon>
    </lineage>
</organism>
<dbReference type="PANTHER" id="PTHR46067">
    <property type="entry name" value="ACYL-COA N-ACYLTRANSFERASES (NAT) SUPERFAMILY PROTEIN"/>
    <property type="match status" value="1"/>
</dbReference>
<dbReference type="PANTHER" id="PTHR46067:SF16">
    <property type="entry name" value="N-ACETYLTRANSFERASE DOMAIN-CONTAINING PROTEIN"/>
    <property type="match status" value="1"/>
</dbReference>
<evidence type="ECO:0000313" key="2">
    <source>
        <dbReference type="EMBL" id="KAF9605102.1"/>
    </source>
</evidence>
<evidence type="ECO:0008006" key="4">
    <source>
        <dbReference type="Google" id="ProtNLM"/>
    </source>
</evidence>
<dbReference type="SUPFAM" id="SSF55729">
    <property type="entry name" value="Acyl-CoA N-acyltransferases (Nat)"/>
    <property type="match status" value="1"/>
</dbReference>
<dbReference type="AlphaFoldDB" id="A0A835HVE6"/>
<proteinExistence type="predicted"/>
<comment type="caution">
    <text evidence="2">The sequence shown here is derived from an EMBL/GenBank/DDBJ whole genome shotgun (WGS) entry which is preliminary data.</text>
</comment>
<protein>
    <recommendedName>
        <fullName evidence="4">N-acetyltransferase domain-containing protein</fullName>
    </recommendedName>
</protein>
<accession>A0A835HVE6</accession>
<name>A0A835HVE6_9MAGN</name>